<feature type="compositionally biased region" description="Polar residues" evidence="1">
    <location>
        <begin position="506"/>
        <end position="522"/>
    </location>
</feature>
<feature type="compositionally biased region" description="Pro residues" evidence="1">
    <location>
        <begin position="50"/>
        <end position="66"/>
    </location>
</feature>
<proteinExistence type="predicted"/>
<dbReference type="NCBIfam" id="NF047352">
    <property type="entry name" value="P_loop_sacsin"/>
    <property type="match status" value="1"/>
</dbReference>
<keyword evidence="4" id="KW-1185">Reference proteome</keyword>
<gene>
    <name evidence="3" type="ORF">N0F65_000464</name>
</gene>
<evidence type="ECO:0000259" key="2">
    <source>
        <dbReference type="Pfam" id="PF13020"/>
    </source>
</evidence>
<feature type="compositionally biased region" description="Basic and acidic residues" evidence="1">
    <location>
        <begin position="433"/>
        <end position="455"/>
    </location>
</feature>
<feature type="compositionally biased region" description="Basic residues" evidence="1">
    <location>
        <begin position="1"/>
        <end position="33"/>
    </location>
</feature>
<dbReference type="EMBL" id="DAKRPA010000069">
    <property type="protein sequence ID" value="DBA00141.1"/>
    <property type="molecule type" value="Genomic_DNA"/>
</dbReference>
<dbReference type="InterPro" id="IPR036890">
    <property type="entry name" value="HATPase_C_sf"/>
</dbReference>
<feature type="region of interest" description="Disordered" evidence="1">
    <location>
        <begin position="2373"/>
        <end position="2402"/>
    </location>
</feature>
<feature type="domain" description="Protein NO VEIN C-terminal" evidence="2">
    <location>
        <begin position="2489"/>
        <end position="2581"/>
    </location>
</feature>
<reference evidence="3" key="1">
    <citation type="submission" date="2022-11" db="EMBL/GenBank/DDBJ databases">
        <authorList>
            <person name="Morgan W.R."/>
            <person name="Tartar A."/>
        </authorList>
    </citation>
    <scope>NUCLEOTIDE SEQUENCE</scope>
    <source>
        <strain evidence="3">ARSEF 373</strain>
    </source>
</reference>
<feature type="compositionally biased region" description="Low complexity" evidence="1">
    <location>
        <begin position="34"/>
        <end position="45"/>
    </location>
</feature>
<dbReference type="SUPFAM" id="SSF55874">
    <property type="entry name" value="ATPase domain of HSP90 chaperone/DNA topoisomerase II/histidine kinase"/>
    <property type="match status" value="1"/>
</dbReference>
<feature type="region of interest" description="Disordered" evidence="1">
    <location>
        <begin position="433"/>
        <end position="461"/>
    </location>
</feature>
<sequence>MGHPKHPPHGHGGRGRGRGGHSDRRHPQHHQPHVHAYYAPAPNAAMQFHAPPPPPPPSQPPMPAMPRPGGAQDVAAFVESLRRSRSSPNAPPNALTLNSTVQAICSHFQVMSVEELTGAPPTQIAAVRQIQAMNQRVWSFVTCFVQSRRINTLHECAHAFLHHEGIPDFAELGIGNSFVHAEAVQVLYGGPRALVTITTRDVLQHLRAFEKLAGQDAFRQHSSHIDRSEFMRFLAQQYQQPSAEAMGVFVDAQGFGVYVGMLRRIANQEMKEVKLVEQEFQKEIAQKVFELTKEKFSAENRQHALEDLVERRQQREQQQREGHNSGGQGGGKARPTNSKNANLSSLSLEILNRVTDIDVYLDNVLRWKANSQTQQPISSQQIAENDLKIRNQLTRFLLGSHKSKQHSRIKVVTWVLCSILAKINALLTQDDRVPDASETADRKKGGSEQHAKENESDGEECDCCCVGKDSCKCDCKCDCHQDSSDEEEAMDASEGDSVTAEPLDSGKSTSQGLAPSSASSDTKLCKDQETQRLLQLLDSNRPTAPFTAFKDVVVYFNTVQREFSTKQSKWTILELVEHALSGDALQDEHCAWLMQLSVTPRDRVAGCSSALLGEVAHFIRRLSDSSEVKSSGGSSVDRMKAMISSQFGWREAEELGDAFIAKTLQQQAKEPDTVYNSNSPVVMFSAPLQPDMESQVGDTSDCDDGMKRVKIEEAILKITTSPYLVSLEASLNWRQVYEPFCGPLRSFVLAHEMILHDRAPGLLLLCCCDGQVLRLRAESTPMDLERESNSATDVGVHLVSILAKYGNMASFPTQLVLLYLRSYVRATRVSIARLAIDVLVQVPLELAEFMLSVFKSLLSEASSSTLSELLWSSCASDAEKSWLRRLSGRLGVDVYPSGQDLSLSKEGVTTNRSSDEQMVVHPAIVKEEKRMVQMPKDPADIFSTPLTRSSEKDVQPGTVLGCQAFIEELRKKQFGVGLDIKDEATSSVLDAQQRRLERALKRLSDELYSENTHFVLELLQNADDNKYAEGIRPRGEITLTKDHSIVFHSNEQGFSEANIRAICDVGASTKASDNASTTSIGKKGIGFKSVFKVSDHPQVHSNGFHIKFNAQHDDDGGRGIGYILPHWIEDETLWKNEPGSTFVLPLTSASVARVDEIAQSMFSFEPSILLFLNRMRELYLRDEVHDQSLHFVKQVEDRGGVEVIQLHARCERQGSVSIYQQEWLVVRSGLDVPSALQSPKKTAEIAMALPLQPMKALEGSRPPLQDVFSFLPLRSYGFRFILQGDFELPSSREAIVNGSEWNQWLVAHFPALMEIALKQWRQLGVGIDVLFSVLPFENEIQAPFRIAALEMLRKVREFPCVPSEVGQFVRPLDVIDTSEWQVEYEDVLQGDALRRALEKRVLEASLSEQMSPMLMAYLRIERLRAADIIKLLDCGQDRSHDTLLRAFELLSKLWRRDLHSSLLLDGLAPAKCFPLHSSTGDVVWKSLTETKGAIFLPPDSDANVKTYSFMKDVYVLHTDFVQQMRAHFSALEAFLTQNLRIRRMDGHELLRHHVFPLSESLQSAADGSDSSGAEWTECVEFMAMHVHHCHDCPLRLEIKAHSGFRTVIAQAQHDTTIAVSKLPESTFAVFASTRAQLPTLVPWVAEQVRQQAGLNLIVLGRLEQPVGDNDVWKALVCDVCGIPALFDVTTKQSGSALSIVLGWIEREQSVERKRLLSAELAAWLDREWTRCTEDETKRSLVEVIQQAKWLESSHGLFEAPSSLWLRNDKTESLLRPLDVPFSTHDWTCEELKADIGLQSNPTPQLLLGALKDHATKMGNTNALVGVQDLIRIYKFLAEAARGDPDMADTIGSVFSDSRLIFTKGATASCADNPEARTWKLVKPSATVWSSKFENDALTPLKSIYPTSLQSFFVDVCRVPLEPSVTGICELLTSLEPVDTNVLKWWRKHMFPLLKQISKHAKKGESSDSIKLVRKKLKKVQWLPTIDGRLCSLREKPVVTLLDSELQFVNLLEQLPDELQHSLTSQIPICKHSEGIDKLANLFSTLKLPSLGDHVVEERAVWTDWLVTAAAQGRGDKKTTKKLKRVIKSIVRLWAGSYNNDKERWQESQTTVQVKAIWPIVGEYSYSPATNMFVNDQNLVTEAEITEWNRRASASDQLNVLTLFPWRYFSDVSEVEAQQLKQFLLDVCGMQSVAAHLTSEVVVVGSHHLEGMAELHTQVLRAFALAQRLLYHKHRAHYDHLDMGAMKHKVASLRCVSVEGDMQVIYRIGQKFSLRRSIASTSCYFDWDQATLYVLQVAGDVLFDILMEVSRKCFGEEIAAAVANVLYLAELQRTQRLASEEDVEQWIVETQQLPPLTDATPWIVIEGGSAKRKFRSSSSDQLEDGEVQEAGIEETSQNSTTKRTRYGEADNAATFGAQGPRDVFFARVPQAQAAATMSAYGPPCYPAQPMTQGNSAPPPLPSTMLPNSTLVTVGNTLSLEDRQAIGRWCEEFVYKQLTEQLERDGKHDVRVEWVNKEEESGNPYDLCIVNEANGNAVEYIEVKSTRTMEKGVFEITMNELDYAGVHGSAFSVYRVFNAGNASLCRVVKMRNPIALIRQKKIQLLLVMQ</sequence>
<dbReference type="InterPro" id="IPR052957">
    <property type="entry name" value="Auxin_embryo_med"/>
</dbReference>
<feature type="compositionally biased region" description="Basic and acidic residues" evidence="1">
    <location>
        <begin position="311"/>
        <end position="323"/>
    </location>
</feature>
<protein>
    <recommendedName>
        <fullName evidence="2">Protein NO VEIN C-terminal domain-containing protein</fullName>
    </recommendedName>
</protein>
<feature type="region of interest" description="Disordered" evidence="1">
    <location>
        <begin position="489"/>
        <end position="523"/>
    </location>
</feature>
<name>A0AAV2Z147_9STRA</name>
<accession>A0AAV2Z147</accession>
<dbReference type="Pfam" id="PF13020">
    <property type="entry name" value="NOV_C"/>
    <property type="match status" value="1"/>
</dbReference>
<comment type="caution">
    <text evidence="3">The sequence shown here is derived from an EMBL/GenBank/DDBJ whole genome shotgun (WGS) entry which is preliminary data.</text>
</comment>
<organism evidence="3 4">
    <name type="scientific">Lagenidium giganteum</name>
    <dbReference type="NCBI Taxonomy" id="4803"/>
    <lineage>
        <taxon>Eukaryota</taxon>
        <taxon>Sar</taxon>
        <taxon>Stramenopiles</taxon>
        <taxon>Oomycota</taxon>
        <taxon>Peronosporomycetes</taxon>
        <taxon>Pythiales</taxon>
        <taxon>Pythiaceae</taxon>
    </lineage>
</organism>
<reference evidence="3" key="2">
    <citation type="journal article" date="2023" name="Microbiol Resour">
        <title>Decontamination and Annotation of the Draft Genome Sequence of the Oomycete Lagenidium giganteum ARSEF 373.</title>
        <authorList>
            <person name="Morgan W.R."/>
            <person name="Tartar A."/>
        </authorList>
    </citation>
    <scope>NUCLEOTIDE SEQUENCE</scope>
    <source>
        <strain evidence="3">ARSEF 373</strain>
    </source>
</reference>
<dbReference type="PANTHER" id="PTHR32387">
    <property type="entry name" value="WU:FJ29H11"/>
    <property type="match status" value="1"/>
</dbReference>
<evidence type="ECO:0000313" key="4">
    <source>
        <dbReference type="Proteomes" id="UP001146120"/>
    </source>
</evidence>
<dbReference type="Proteomes" id="UP001146120">
    <property type="component" value="Unassembled WGS sequence"/>
</dbReference>
<evidence type="ECO:0000256" key="1">
    <source>
        <dbReference type="SAM" id="MobiDB-lite"/>
    </source>
</evidence>
<dbReference type="PANTHER" id="PTHR32387:SF0">
    <property type="entry name" value="PROTEIN NO VEIN"/>
    <property type="match status" value="1"/>
</dbReference>
<dbReference type="InterPro" id="IPR024975">
    <property type="entry name" value="NOV_C"/>
</dbReference>
<feature type="region of interest" description="Disordered" evidence="1">
    <location>
        <begin position="311"/>
        <end position="339"/>
    </location>
</feature>
<dbReference type="Gene3D" id="3.30.565.10">
    <property type="entry name" value="Histidine kinase-like ATPase, C-terminal domain"/>
    <property type="match status" value="1"/>
</dbReference>
<evidence type="ECO:0000313" key="3">
    <source>
        <dbReference type="EMBL" id="DBA00141.1"/>
    </source>
</evidence>
<feature type="region of interest" description="Disordered" evidence="1">
    <location>
        <begin position="1"/>
        <end position="70"/>
    </location>
</feature>